<gene>
    <name evidence="2" type="ORF">FA09DRAFT_194025</name>
</gene>
<feature type="region of interest" description="Disordered" evidence="1">
    <location>
        <begin position="1"/>
        <end position="59"/>
    </location>
</feature>
<name>A0A316ZFW4_9BASI</name>
<evidence type="ECO:0000313" key="2">
    <source>
        <dbReference type="EMBL" id="PWO00631.1"/>
    </source>
</evidence>
<accession>A0A316ZFW4</accession>
<keyword evidence="3" id="KW-1185">Reference proteome</keyword>
<protein>
    <submittedName>
        <fullName evidence="2">Uncharacterized protein</fullName>
    </submittedName>
</protein>
<dbReference type="Proteomes" id="UP000245946">
    <property type="component" value="Unassembled WGS sequence"/>
</dbReference>
<proteinExistence type="predicted"/>
<reference evidence="2 3" key="1">
    <citation type="journal article" date="2018" name="Mol. Biol. Evol.">
        <title>Broad Genomic Sampling Reveals a Smut Pathogenic Ancestry of the Fungal Clade Ustilaginomycotina.</title>
        <authorList>
            <person name="Kijpornyongpan T."/>
            <person name="Mondo S.J."/>
            <person name="Barry K."/>
            <person name="Sandor L."/>
            <person name="Lee J."/>
            <person name="Lipzen A."/>
            <person name="Pangilinan J."/>
            <person name="LaButti K."/>
            <person name="Hainaut M."/>
            <person name="Henrissat B."/>
            <person name="Grigoriev I.V."/>
            <person name="Spatafora J.W."/>
            <person name="Aime M.C."/>
        </authorList>
    </citation>
    <scope>NUCLEOTIDE SEQUENCE [LARGE SCALE GENOMIC DNA]</scope>
    <source>
        <strain evidence="2 3">MCA 4186</strain>
    </source>
</reference>
<sequence length="220" mass="23525">MCLRSAAASRGPLASGQTQVQRHGGCRRGGPQTKYRGCALPSAARSSRRMGASSRAQGVLERDARAAGAGCRDGRLRRQCRVQTAQHGGSQKASAEHLGWTRGCRRGNRLSPASLSPLRTQRLAQSPTCSHGTADGSTGCMLELSCACASSKRRRDTRERAERCASGLRGAKQTWERALRRRSVDASGHLRLLKTVVVATRSSTREGSRALRAPQASMGS</sequence>
<organism evidence="2 3">
    <name type="scientific">Tilletiopsis washingtonensis</name>
    <dbReference type="NCBI Taxonomy" id="58919"/>
    <lineage>
        <taxon>Eukaryota</taxon>
        <taxon>Fungi</taxon>
        <taxon>Dikarya</taxon>
        <taxon>Basidiomycota</taxon>
        <taxon>Ustilaginomycotina</taxon>
        <taxon>Exobasidiomycetes</taxon>
        <taxon>Entylomatales</taxon>
        <taxon>Entylomatales incertae sedis</taxon>
        <taxon>Tilletiopsis</taxon>
    </lineage>
</organism>
<dbReference type="GeneID" id="37266951"/>
<evidence type="ECO:0000313" key="3">
    <source>
        <dbReference type="Proteomes" id="UP000245946"/>
    </source>
</evidence>
<dbReference type="AlphaFoldDB" id="A0A316ZFW4"/>
<dbReference type="EMBL" id="KZ819285">
    <property type="protein sequence ID" value="PWO00631.1"/>
    <property type="molecule type" value="Genomic_DNA"/>
</dbReference>
<evidence type="ECO:0000256" key="1">
    <source>
        <dbReference type="SAM" id="MobiDB-lite"/>
    </source>
</evidence>
<feature type="compositionally biased region" description="Low complexity" evidence="1">
    <location>
        <begin position="42"/>
        <end position="56"/>
    </location>
</feature>
<feature type="region of interest" description="Disordered" evidence="1">
    <location>
        <begin position="201"/>
        <end position="220"/>
    </location>
</feature>
<dbReference type="RefSeq" id="XP_025600909.1">
    <property type="nucleotide sequence ID" value="XM_025739405.1"/>
</dbReference>